<gene>
    <name evidence="2" type="ORF">PLEPLA_LOCUS25838</name>
</gene>
<organism evidence="2 3">
    <name type="scientific">Pleuronectes platessa</name>
    <name type="common">European plaice</name>
    <dbReference type="NCBI Taxonomy" id="8262"/>
    <lineage>
        <taxon>Eukaryota</taxon>
        <taxon>Metazoa</taxon>
        <taxon>Chordata</taxon>
        <taxon>Craniata</taxon>
        <taxon>Vertebrata</taxon>
        <taxon>Euteleostomi</taxon>
        <taxon>Actinopterygii</taxon>
        <taxon>Neopterygii</taxon>
        <taxon>Teleostei</taxon>
        <taxon>Neoteleostei</taxon>
        <taxon>Acanthomorphata</taxon>
        <taxon>Carangaria</taxon>
        <taxon>Pleuronectiformes</taxon>
        <taxon>Pleuronectoidei</taxon>
        <taxon>Pleuronectidae</taxon>
        <taxon>Pleuronectes</taxon>
    </lineage>
</organism>
<protein>
    <submittedName>
        <fullName evidence="2">Uncharacterized protein</fullName>
    </submittedName>
</protein>
<feature type="region of interest" description="Disordered" evidence="1">
    <location>
        <begin position="1"/>
        <end position="50"/>
    </location>
</feature>
<dbReference type="Proteomes" id="UP001153269">
    <property type="component" value="Unassembled WGS sequence"/>
</dbReference>
<feature type="compositionally biased region" description="Basic residues" evidence="1">
    <location>
        <begin position="33"/>
        <end position="43"/>
    </location>
</feature>
<evidence type="ECO:0000313" key="2">
    <source>
        <dbReference type="EMBL" id="CAB1437843.1"/>
    </source>
</evidence>
<dbReference type="AlphaFoldDB" id="A0A9N7UW36"/>
<proteinExistence type="predicted"/>
<sequence>MCDSISDRKPGSRSGDKDLERTRDNVETQTYPPHHHHHQHNPRRANTFEYVEPPGKRGLWTPYFTFDLMLLDEPLMTLRQLRLLFPQLPGPSVNGAACLKCEGKARTACERLCN</sequence>
<reference evidence="2" key="1">
    <citation type="submission" date="2020-03" db="EMBL/GenBank/DDBJ databases">
        <authorList>
            <person name="Weist P."/>
        </authorList>
    </citation>
    <scope>NUCLEOTIDE SEQUENCE</scope>
</reference>
<dbReference type="EMBL" id="CADEAL010002079">
    <property type="protein sequence ID" value="CAB1437843.1"/>
    <property type="molecule type" value="Genomic_DNA"/>
</dbReference>
<evidence type="ECO:0000313" key="3">
    <source>
        <dbReference type="Proteomes" id="UP001153269"/>
    </source>
</evidence>
<evidence type="ECO:0000256" key="1">
    <source>
        <dbReference type="SAM" id="MobiDB-lite"/>
    </source>
</evidence>
<comment type="caution">
    <text evidence="2">The sequence shown here is derived from an EMBL/GenBank/DDBJ whole genome shotgun (WGS) entry which is preliminary data.</text>
</comment>
<keyword evidence="3" id="KW-1185">Reference proteome</keyword>
<accession>A0A9N7UW36</accession>
<name>A0A9N7UW36_PLEPL</name>
<feature type="compositionally biased region" description="Basic and acidic residues" evidence="1">
    <location>
        <begin position="1"/>
        <end position="26"/>
    </location>
</feature>